<protein>
    <submittedName>
        <fullName evidence="2">Uncharacterized protein</fullName>
    </submittedName>
</protein>
<evidence type="ECO:0000313" key="2">
    <source>
        <dbReference type="EMBL" id="KAJ9662423.1"/>
    </source>
</evidence>
<feature type="compositionally biased region" description="Basic and acidic residues" evidence="1">
    <location>
        <begin position="19"/>
        <end position="28"/>
    </location>
</feature>
<reference evidence="2" key="1">
    <citation type="submission" date="2022-10" db="EMBL/GenBank/DDBJ databases">
        <title>Culturing micro-colonial fungi from biological soil crusts in the Mojave desert and describing Neophaeococcomyces mojavensis, and introducing the new genera and species Taxawa tesnikishii.</title>
        <authorList>
            <person name="Kurbessoian T."/>
            <person name="Stajich J.E."/>
        </authorList>
    </citation>
    <scope>NUCLEOTIDE SEQUENCE</scope>
    <source>
        <strain evidence="2">TK_1</strain>
    </source>
</reference>
<feature type="region of interest" description="Disordered" evidence="1">
    <location>
        <begin position="18"/>
        <end position="81"/>
    </location>
</feature>
<keyword evidence="3" id="KW-1185">Reference proteome</keyword>
<organism evidence="2 3">
    <name type="scientific">Coniosporium apollinis</name>
    <dbReference type="NCBI Taxonomy" id="61459"/>
    <lineage>
        <taxon>Eukaryota</taxon>
        <taxon>Fungi</taxon>
        <taxon>Dikarya</taxon>
        <taxon>Ascomycota</taxon>
        <taxon>Pezizomycotina</taxon>
        <taxon>Dothideomycetes</taxon>
        <taxon>Dothideomycetes incertae sedis</taxon>
        <taxon>Coniosporium</taxon>
    </lineage>
</organism>
<sequence>MPLFQRLSQRFWDYVSPRKTQERRDKPFKAKVPSISTKPTPRQHGRKPVRSSMGRSMSPDTRINNWQLGTPPLIQRSSNPGERLMLTPATSRTADLQTSGLDFEGDTLIDDFGSLPVAHEDSTLNVNDETIVVPEERYEGFKRKTFDRESILEKHAEQARSMRAEGWTEDAIELVQKFQMRGFEPLMPKSWELDFSTIPSELFTANNEEAFIKSIVEKDFRATKALNALIGLGPRVRDTLETKNPFRPPEQVILRALESYIKWSYDDGGLSFTSIPILALEAGSSEMSTEEIGKNMLTKLGNLRDCFADVFRIHSSVESADGSQSLEPPSEAFSHELPTLYGIVMASTVMAFVAYDCYTPEPEVRMMGMFNYKHSDYDVWNSLAAAILVVHCRNKMMELKSDMMSMAELGSAMFMPDDPDA</sequence>
<evidence type="ECO:0000256" key="1">
    <source>
        <dbReference type="SAM" id="MobiDB-lite"/>
    </source>
</evidence>
<comment type="caution">
    <text evidence="2">The sequence shown here is derived from an EMBL/GenBank/DDBJ whole genome shotgun (WGS) entry which is preliminary data.</text>
</comment>
<evidence type="ECO:0000313" key="3">
    <source>
        <dbReference type="Proteomes" id="UP001172684"/>
    </source>
</evidence>
<accession>A0ABQ9NMZ9</accession>
<feature type="compositionally biased region" description="Polar residues" evidence="1">
    <location>
        <begin position="53"/>
        <end position="68"/>
    </location>
</feature>
<proteinExistence type="predicted"/>
<dbReference type="EMBL" id="JAPDRL010000050">
    <property type="protein sequence ID" value="KAJ9662423.1"/>
    <property type="molecule type" value="Genomic_DNA"/>
</dbReference>
<gene>
    <name evidence="2" type="ORF">H2201_006132</name>
</gene>
<name>A0ABQ9NMZ9_9PEZI</name>
<dbReference type="Proteomes" id="UP001172684">
    <property type="component" value="Unassembled WGS sequence"/>
</dbReference>